<gene>
    <name evidence="2" type="ORF">ADS79_14205</name>
    <name evidence="1" type="ORF">BRE01_62900</name>
</gene>
<keyword evidence="4" id="KW-1185">Reference proteome</keyword>
<evidence type="ECO:0000313" key="1">
    <source>
        <dbReference type="EMBL" id="GED72588.1"/>
    </source>
</evidence>
<evidence type="ECO:0000313" key="4">
    <source>
        <dbReference type="Proteomes" id="UP000319578"/>
    </source>
</evidence>
<name>A0A0K9YW59_9BACL</name>
<reference evidence="1 4" key="3">
    <citation type="submission" date="2019-06" db="EMBL/GenBank/DDBJ databases">
        <title>Whole genome shotgun sequence of Brevibacillus reuszeri NBRC 15719.</title>
        <authorList>
            <person name="Hosoyama A."/>
            <person name="Uohara A."/>
            <person name="Ohji S."/>
            <person name="Ichikawa N."/>
        </authorList>
    </citation>
    <scope>NUCLEOTIDE SEQUENCE [LARGE SCALE GENOMIC DNA]</scope>
    <source>
        <strain evidence="1 4">NBRC 15719</strain>
    </source>
</reference>
<dbReference type="EMBL" id="BJON01000031">
    <property type="protein sequence ID" value="GED72588.1"/>
    <property type="molecule type" value="Genomic_DNA"/>
</dbReference>
<reference evidence="2" key="2">
    <citation type="submission" date="2015-07" db="EMBL/GenBank/DDBJ databases">
        <title>MeaNS - Measles Nucleotide Surveillance Program.</title>
        <authorList>
            <person name="Tran T."/>
            <person name="Druce J."/>
        </authorList>
    </citation>
    <scope>NUCLEOTIDE SEQUENCE</scope>
    <source>
        <strain evidence="2">DSM 9887</strain>
    </source>
</reference>
<dbReference type="EMBL" id="LGIQ01000007">
    <property type="protein sequence ID" value="KNB72969.1"/>
    <property type="molecule type" value="Genomic_DNA"/>
</dbReference>
<protein>
    <submittedName>
        <fullName evidence="2">Uncharacterized protein</fullName>
    </submittedName>
</protein>
<sequence>MMKPPNNLSLIYDEESDGFYLENGKGEILDPEEHNEVIKKLSNFLSHYGSHNIAELVIKRQEELAQMHLEYTTSRFIVEERNFKRSKNRSKPWTFVCDFCNNKYTDEEMDKWFTISAVAVSEGVYCSKECADTDLINYRKRWEESKQDEDLN</sequence>
<dbReference type="PATRIC" id="fig|54915.3.peg.1867"/>
<dbReference type="OrthoDB" id="2989366at2"/>
<accession>A0A0K9YW59</accession>
<evidence type="ECO:0000313" key="2">
    <source>
        <dbReference type="EMBL" id="KNB72969.1"/>
    </source>
</evidence>
<proteinExistence type="predicted"/>
<dbReference type="AlphaFoldDB" id="A0A0K9YW59"/>
<dbReference type="Proteomes" id="UP000319578">
    <property type="component" value="Unassembled WGS sequence"/>
</dbReference>
<dbReference type="STRING" id="54915.ADS79_14205"/>
<dbReference type="Proteomes" id="UP000036834">
    <property type="component" value="Unassembled WGS sequence"/>
</dbReference>
<reference evidence="3" key="1">
    <citation type="submission" date="2015-07" db="EMBL/GenBank/DDBJ databases">
        <title>Genome sequencing project for genomic taxonomy and phylogenomics of Bacillus-like bacteria.</title>
        <authorList>
            <person name="Liu B."/>
            <person name="Wang J."/>
            <person name="Zhu Y."/>
            <person name="Liu G."/>
            <person name="Chen Q."/>
            <person name="Chen Z."/>
            <person name="Lan J."/>
            <person name="Che J."/>
            <person name="Ge C."/>
            <person name="Shi H."/>
            <person name="Pan Z."/>
            <person name="Liu X."/>
        </authorList>
    </citation>
    <scope>NUCLEOTIDE SEQUENCE [LARGE SCALE GENOMIC DNA]</scope>
    <source>
        <strain evidence="3">DSM 9887</strain>
    </source>
</reference>
<dbReference type="RefSeq" id="WP_049739021.1">
    <property type="nucleotide sequence ID" value="NZ_BJON01000031.1"/>
</dbReference>
<comment type="caution">
    <text evidence="2">The sequence shown here is derived from an EMBL/GenBank/DDBJ whole genome shotgun (WGS) entry which is preliminary data.</text>
</comment>
<evidence type="ECO:0000313" key="3">
    <source>
        <dbReference type="Proteomes" id="UP000036834"/>
    </source>
</evidence>
<organism evidence="2 3">
    <name type="scientific">Brevibacillus reuszeri</name>
    <dbReference type="NCBI Taxonomy" id="54915"/>
    <lineage>
        <taxon>Bacteria</taxon>
        <taxon>Bacillati</taxon>
        <taxon>Bacillota</taxon>
        <taxon>Bacilli</taxon>
        <taxon>Bacillales</taxon>
        <taxon>Paenibacillaceae</taxon>
        <taxon>Brevibacillus</taxon>
    </lineage>
</organism>